<sequence>MSKNLKNRVSAPNAGEQTIQLIITKAEKLISNKEIEEGIALLENAEEKYPDNPKLKRILGKTLFKEKSAKDGLKKLESALEQFPEDVDLLLELASIHLKPGNTKGANPYAHKALELAPQNPNTHLMMASLNQRKGDLPLAVENYRKAIEVQLKYPTTEEEPEKKDDFEIGKAENLLWSTLALMAENGVHMFPAFGTLLGLVRNGSLLLHDKDIDTGIPFSEMDRTINILKKNGWQEINNSFGYTSPRAMLHLQTKISLDIAGFLIDAQSGKVLTSGAWMPNTPKQWNMIWEFDEIVLEKRSTPENNAQVWFLKKPEKWLETIYGDWQTPDKNFDTMVCAKNLREFSLLTKCFAYSRIFENWTKNNIPRALSLTRAALNHEPNDGLLKRVLHRLEERRK</sequence>
<dbReference type="AlphaFoldDB" id="A0A1U9JX75"/>
<keyword evidence="1" id="KW-0802">TPR repeat</keyword>
<evidence type="ECO:0000313" key="2">
    <source>
        <dbReference type="EMBL" id="AQS50372.1"/>
    </source>
</evidence>
<dbReference type="Gene3D" id="1.25.40.10">
    <property type="entry name" value="Tetratricopeptide repeat domain"/>
    <property type="match status" value="1"/>
</dbReference>
<dbReference type="SUPFAM" id="SSF48452">
    <property type="entry name" value="TPR-like"/>
    <property type="match status" value="1"/>
</dbReference>
<evidence type="ECO:0000313" key="3">
    <source>
        <dbReference type="Proteomes" id="UP000189369"/>
    </source>
</evidence>
<dbReference type="OrthoDB" id="9802794at2"/>
<evidence type="ECO:0000256" key="1">
    <source>
        <dbReference type="PROSITE-ProRule" id="PRU00339"/>
    </source>
</evidence>
<dbReference type="STRING" id="643674.PAEH1_00315"/>
<dbReference type="InterPro" id="IPR019734">
    <property type="entry name" value="TPR_rpt"/>
</dbReference>
<accession>A0A1U9JX75</accession>
<dbReference type="EMBL" id="CP019697">
    <property type="protein sequence ID" value="AQS50372.1"/>
    <property type="molecule type" value="Genomic_DNA"/>
</dbReference>
<organism evidence="2 3">
    <name type="scientific">Paenalcaligenes hominis</name>
    <dbReference type="NCBI Taxonomy" id="643674"/>
    <lineage>
        <taxon>Bacteria</taxon>
        <taxon>Pseudomonadati</taxon>
        <taxon>Pseudomonadota</taxon>
        <taxon>Betaproteobacteria</taxon>
        <taxon>Burkholderiales</taxon>
        <taxon>Alcaligenaceae</taxon>
        <taxon>Paenalcaligenes</taxon>
    </lineage>
</organism>
<reference evidence="2 3" key="1">
    <citation type="submission" date="2017-01" db="EMBL/GenBank/DDBJ databases">
        <title>Complete Genome Sequence of Paenalcaligenes hominis, Isolated from a paraplegic Patient with neurogenic bladder.</title>
        <authorList>
            <person name="Mukhopadhyay R."/>
            <person name="Joaquin J."/>
            <person name="Hogue R."/>
            <person name="Kilaru A."/>
            <person name="Jospin G."/>
            <person name="Mars K."/>
            <person name="Eisen J.A."/>
            <person name="Chaturvedi V."/>
        </authorList>
    </citation>
    <scope>NUCLEOTIDE SEQUENCE [LARGE SCALE GENOMIC DNA]</scope>
    <source>
        <strain evidence="2 3">15S00501</strain>
    </source>
</reference>
<name>A0A1U9JX75_9BURK</name>
<proteinExistence type="predicted"/>
<dbReference type="SMART" id="SM00028">
    <property type="entry name" value="TPR"/>
    <property type="match status" value="4"/>
</dbReference>
<dbReference type="PROSITE" id="PS50005">
    <property type="entry name" value="TPR"/>
    <property type="match status" value="1"/>
</dbReference>
<dbReference type="KEGG" id="phn:PAEH1_00315"/>
<gene>
    <name evidence="2" type="ORF">PAEH1_00315</name>
</gene>
<dbReference type="Proteomes" id="UP000189369">
    <property type="component" value="Chromosome"/>
</dbReference>
<protein>
    <submittedName>
        <fullName evidence="2">Uncharacterized protein</fullName>
    </submittedName>
</protein>
<feature type="repeat" description="TPR" evidence="1">
    <location>
        <begin position="87"/>
        <end position="120"/>
    </location>
</feature>
<dbReference type="InterPro" id="IPR011990">
    <property type="entry name" value="TPR-like_helical_dom_sf"/>
</dbReference>